<organism evidence="1 2">
    <name type="scientific">Marasmius tenuissimus</name>
    <dbReference type="NCBI Taxonomy" id="585030"/>
    <lineage>
        <taxon>Eukaryota</taxon>
        <taxon>Fungi</taxon>
        <taxon>Dikarya</taxon>
        <taxon>Basidiomycota</taxon>
        <taxon>Agaricomycotina</taxon>
        <taxon>Agaricomycetes</taxon>
        <taxon>Agaricomycetidae</taxon>
        <taxon>Agaricales</taxon>
        <taxon>Marasmiineae</taxon>
        <taxon>Marasmiaceae</taxon>
        <taxon>Marasmius</taxon>
    </lineage>
</organism>
<comment type="caution">
    <text evidence="1">The sequence shown here is derived from an EMBL/GenBank/DDBJ whole genome shotgun (WGS) entry which is preliminary data.</text>
</comment>
<dbReference type="EMBL" id="JBBXMP010000070">
    <property type="protein sequence ID" value="KAL0063919.1"/>
    <property type="molecule type" value="Genomic_DNA"/>
</dbReference>
<name>A0ABR2ZRX3_9AGAR</name>
<evidence type="ECO:0000313" key="1">
    <source>
        <dbReference type="EMBL" id="KAL0063919.1"/>
    </source>
</evidence>
<sequence length="946" mass="108164">MFSSSFNHLLIFLNPVGKMEKKKLRLSINDSIPERVFVSNTLPNEIISLILGFFDISDDAETLEHASLVARCWRGPAQARLFLRIEVENNEECTFWSQKFTDFPHLARYVKQLCFSDEDEEPANGPYLRNTTAKTLVSSLQYVQGLDLLDIRQWGPVEMELMKGLGSTVRSLWVDAIPQMNPVKDLPELLYALHNIEVFKPGDIGSEYKEEELTQIHAMGLEMRSVLPADGKPRRLREIYLRETGFSLDHLLWLSGPAFDLSGLRNLTFSWSHFSSLETYDFTVLDDFIRLVGGNVTNLTLLLLGAHTRYDPDLWKWPGRRLYDADDLVAEHFINSPILQHFTALETITIAPDEDDDHPIDSSNNDIYTSNVEHILRAMSGRAASRLKKIIFKATSSSFSYRVGFCSHALEKLLSDDEAFPSLRDVEIHLNVFRHPREMRLPTWTKIAQDIQNSLTGAIYKRKVKLVVTDLDTEWRQRSPKSPQAIQSLDERRASVSNTLPNEIVSLIVEFFDVCHDSETLEHVSLVARCWTGRAQARFFLRIHVGNSGQCAFWSQTFFNFPHLARSVKQLRFTDKDQDPVNGPYLRTPTAKTLISSLPCVLRLEMIQIEQWRPVEMELMMSLGSTVCTLWLDCIQINPVKDFPELLYAFPNIEVFKPGDIGEGYREEDLDQIYARGLAMRSVLPADGKPRRLREIILHYIGLSLDHLLWLSGPAFDMSSLRNLKFSWDYFISLESHKFGVLDDFIRLVGGNVTNLTLNFTMHRRTIIAPVRLAGEYSREMTLWLHFITSPMLQHSITALETITFIPYVDDDHPVDSCDSHCYISNAEHIMQAMSGTTSRLKKVVFKAVFVKKNRSSCGAVGTSSYLFEELFSSDEAFPSLQDFEIHLTVHPYTDSGIRLPTWTEVASSKLTTSLTRTIRDGGRVKLVLIDHDVRIVLCFFETLLN</sequence>
<gene>
    <name evidence="1" type="ORF">AAF712_009109</name>
</gene>
<protein>
    <recommendedName>
        <fullName evidence="3">F-box domain-containing protein</fullName>
    </recommendedName>
</protein>
<keyword evidence="2" id="KW-1185">Reference proteome</keyword>
<dbReference type="Proteomes" id="UP001437256">
    <property type="component" value="Unassembled WGS sequence"/>
</dbReference>
<evidence type="ECO:0008006" key="3">
    <source>
        <dbReference type="Google" id="ProtNLM"/>
    </source>
</evidence>
<reference evidence="1 2" key="1">
    <citation type="submission" date="2024-05" db="EMBL/GenBank/DDBJ databases">
        <title>A draft genome resource for the thread blight pathogen Marasmius tenuissimus strain MS-2.</title>
        <authorList>
            <person name="Yulfo-Soto G.E."/>
            <person name="Baruah I.K."/>
            <person name="Amoako-Attah I."/>
            <person name="Bukari Y."/>
            <person name="Meinhardt L.W."/>
            <person name="Bailey B.A."/>
            <person name="Cohen S.P."/>
        </authorList>
    </citation>
    <scope>NUCLEOTIDE SEQUENCE [LARGE SCALE GENOMIC DNA]</scope>
    <source>
        <strain evidence="1 2">MS-2</strain>
    </source>
</reference>
<proteinExistence type="predicted"/>
<evidence type="ECO:0000313" key="2">
    <source>
        <dbReference type="Proteomes" id="UP001437256"/>
    </source>
</evidence>
<accession>A0ABR2ZRX3</accession>